<sequence length="534" mass="58773">MPLPPVRLPLSPRAALAALCLTLAALPPAAAQQAVAVPASAVQVQGGEIPFSFDLLAARAAALAAAPHVPAPVRAPEVLERIDYDAHWRIRFRPERTVDLGGVPVQLFHLGTYFRQPVRMFAVRDGAAREIAYAPDFFDMPADSPARALPPDAGFAGFRIMRPDLASDWISFLGAAYFRTDGAERQYGQSARAVAVDTGLSTPEEFPRFTEFYIEPAPGPDHDVVIHALLDGPRLAGAWRMAIRHRDGAGQVMDVESRLYFRAPVERLGIGPLTSMYWYSETNRFQSFDWRPEVHDTDGLMMLTGAGERIWRPLMNPDRVVTSSFEDVNPRGFGLVQRDRAFANYQDDGVFYDRRPAVWIEPRGDWGAGAVQLVEIPTDDEIYDNIVAFWNPAQKPQPGQEMRFDYRMTWASDVPEKGPVARTVATRIGAGGVPGHPRPEGQIKVVIDFAGGALEGLGQQDGVVPRISAPAGVDLLNPYALPIARHGGWRLVFDLKAPPGVETLDLRAYLEREGVALTETWLGQVHPGQIARLR</sequence>
<dbReference type="InterPro" id="IPR011013">
    <property type="entry name" value="Gal_mutarotase_sf_dom"/>
</dbReference>
<evidence type="ECO:0000313" key="8">
    <source>
        <dbReference type="EMBL" id="MDR5654603.1"/>
    </source>
</evidence>
<reference evidence="8 9" key="1">
    <citation type="submission" date="2023-09" db="EMBL/GenBank/DDBJ databases">
        <title>Xinfangfangia sedmenti sp. nov., isolated the sedment.</title>
        <authorList>
            <person name="Xu L."/>
        </authorList>
    </citation>
    <scope>NUCLEOTIDE SEQUENCE [LARGE SCALE GENOMIC DNA]</scope>
    <source>
        <strain evidence="8 9">LG-4</strain>
    </source>
</reference>
<dbReference type="PIRSF" id="PIRSF006281">
    <property type="entry name" value="MdoG"/>
    <property type="match status" value="1"/>
</dbReference>
<dbReference type="InterPro" id="IPR014438">
    <property type="entry name" value="Glucan_biosyn_MdoG/MdoD"/>
</dbReference>
<comment type="caution">
    <text evidence="8">The sequence shown here is derived from an EMBL/GenBank/DDBJ whole genome shotgun (WGS) entry which is preliminary data.</text>
</comment>
<accession>A0ABU1FCI6</accession>
<feature type="domain" description="Glucan biosynthesis periplasmic MdoG C-terminal" evidence="7">
    <location>
        <begin position="51"/>
        <end position="524"/>
    </location>
</feature>
<dbReference type="Proteomes" id="UP001247754">
    <property type="component" value="Unassembled WGS sequence"/>
</dbReference>
<dbReference type="PANTHER" id="PTHR30504">
    <property type="entry name" value="GLUCANS BIOSYNTHESIS PROTEIN"/>
    <property type="match status" value="1"/>
</dbReference>
<evidence type="ECO:0000256" key="5">
    <source>
        <dbReference type="ARBA" id="ARBA00022764"/>
    </source>
</evidence>
<organism evidence="8 9">
    <name type="scientific">Ruixingdingia sedimenti</name>
    <dbReference type="NCBI Taxonomy" id="3073604"/>
    <lineage>
        <taxon>Bacteria</taxon>
        <taxon>Pseudomonadati</taxon>
        <taxon>Pseudomonadota</taxon>
        <taxon>Alphaproteobacteria</taxon>
        <taxon>Rhodobacterales</taxon>
        <taxon>Paracoccaceae</taxon>
        <taxon>Ruixingdingia</taxon>
    </lineage>
</organism>
<protein>
    <submittedName>
        <fullName evidence="8">Glucan biosynthesis protein D</fullName>
    </submittedName>
</protein>
<dbReference type="Gene3D" id="2.70.98.10">
    <property type="match status" value="1"/>
</dbReference>
<keyword evidence="4 6" id="KW-0732">Signal</keyword>
<dbReference type="Pfam" id="PF04349">
    <property type="entry name" value="MdoG"/>
    <property type="match status" value="1"/>
</dbReference>
<evidence type="ECO:0000256" key="1">
    <source>
        <dbReference type="ARBA" id="ARBA00004418"/>
    </source>
</evidence>
<gene>
    <name evidence="8" type="ORF">RGD00_18490</name>
</gene>
<comment type="subcellular location">
    <subcellularLocation>
        <location evidence="1">Periplasm</location>
    </subcellularLocation>
</comment>
<keyword evidence="5" id="KW-0574">Periplasm</keyword>
<evidence type="ECO:0000256" key="6">
    <source>
        <dbReference type="SAM" id="SignalP"/>
    </source>
</evidence>
<dbReference type="InterPro" id="IPR014756">
    <property type="entry name" value="Ig_E-set"/>
</dbReference>
<feature type="chain" id="PRO_5046431948" evidence="6">
    <location>
        <begin position="31"/>
        <end position="534"/>
    </location>
</feature>
<dbReference type="Gene3D" id="2.60.40.10">
    <property type="entry name" value="Immunoglobulins"/>
    <property type="match status" value="1"/>
</dbReference>
<dbReference type="PANTHER" id="PTHR30504:SF3">
    <property type="entry name" value="GLUCANS BIOSYNTHESIS PROTEIN D"/>
    <property type="match status" value="1"/>
</dbReference>
<evidence type="ECO:0000259" key="7">
    <source>
        <dbReference type="Pfam" id="PF04349"/>
    </source>
</evidence>
<dbReference type="InterPro" id="IPR013783">
    <property type="entry name" value="Ig-like_fold"/>
</dbReference>
<dbReference type="InterPro" id="IPR014718">
    <property type="entry name" value="GH-type_carb-bd"/>
</dbReference>
<dbReference type="InterPro" id="IPR007444">
    <property type="entry name" value="Glucan_biosyn_MdoG_C"/>
</dbReference>
<comment type="similarity">
    <text evidence="3">Belongs to the OpgD/OpgG family.</text>
</comment>
<evidence type="ECO:0000256" key="2">
    <source>
        <dbReference type="ARBA" id="ARBA00005001"/>
    </source>
</evidence>
<dbReference type="RefSeq" id="WP_310458759.1">
    <property type="nucleotide sequence ID" value="NZ_JAVKPH010000029.1"/>
</dbReference>
<name>A0ABU1FCI6_9RHOB</name>
<comment type="pathway">
    <text evidence="2">Glycan metabolism; osmoregulated periplasmic glucan (OPG) biosynthesis.</text>
</comment>
<evidence type="ECO:0000256" key="3">
    <source>
        <dbReference type="ARBA" id="ARBA00009284"/>
    </source>
</evidence>
<feature type="signal peptide" evidence="6">
    <location>
        <begin position="1"/>
        <end position="30"/>
    </location>
</feature>
<evidence type="ECO:0000313" key="9">
    <source>
        <dbReference type="Proteomes" id="UP001247754"/>
    </source>
</evidence>
<evidence type="ECO:0000256" key="4">
    <source>
        <dbReference type="ARBA" id="ARBA00022729"/>
    </source>
</evidence>
<dbReference type="SUPFAM" id="SSF74650">
    <property type="entry name" value="Galactose mutarotase-like"/>
    <property type="match status" value="1"/>
</dbReference>
<keyword evidence="9" id="KW-1185">Reference proteome</keyword>
<dbReference type="EMBL" id="JAVKPH010000029">
    <property type="protein sequence ID" value="MDR5654603.1"/>
    <property type="molecule type" value="Genomic_DNA"/>
</dbReference>
<proteinExistence type="inferred from homology"/>
<dbReference type="SUPFAM" id="SSF81296">
    <property type="entry name" value="E set domains"/>
    <property type="match status" value="1"/>
</dbReference>